<comment type="similarity">
    <text evidence="1">Belongs to the transglycosylase Slt family.</text>
</comment>
<dbReference type="CDD" id="cd00254">
    <property type="entry name" value="LT-like"/>
    <property type="match status" value="1"/>
</dbReference>
<proteinExistence type="inferred from homology"/>
<dbReference type="PROSITE" id="PS00922">
    <property type="entry name" value="TRANSGLYCOSYLASE"/>
    <property type="match status" value="1"/>
</dbReference>
<keyword evidence="2" id="KW-0732">Signal</keyword>
<dbReference type="InterPro" id="IPR023346">
    <property type="entry name" value="Lysozyme-like_dom_sf"/>
</dbReference>
<evidence type="ECO:0000313" key="4">
    <source>
        <dbReference type="EMBL" id="MFD0930460.1"/>
    </source>
</evidence>
<dbReference type="InterPro" id="IPR000189">
    <property type="entry name" value="Transglyc_AS"/>
</dbReference>
<feature type="signal peptide" evidence="2">
    <location>
        <begin position="1"/>
        <end position="24"/>
    </location>
</feature>
<dbReference type="SUPFAM" id="SSF53955">
    <property type="entry name" value="Lysozyme-like"/>
    <property type="match status" value="1"/>
</dbReference>
<dbReference type="EMBL" id="JBHTJW010000003">
    <property type="protein sequence ID" value="MFD0930460.1"/>
    <property type="molecule type" value="Genomic_DNA"/>
</dbReference>
<evidence type="ECO:0000259" key="3">
    <source>
        <dbReference type="Pfam" id="PF01464"/>
    </source>
</evidence>
<feature type="chain" id="PRO_5045221657" evidence="2">
    <location>
        <begin position="25"/>
        <end position="215"/>
    </location>
</feature>
<evidence type="ECO:0000313" key="5">
    <source>
        <dbReference type="Proteomes" id="UP001597106"/>
    </source>
</evidence>
<keyword evidence="5" id="KW-1185">Reference proteome</keyword>
<dbReference type="Gene3D" id="1.10.530.10">
    <property type="match status" value="1"/>
</dbReference>
<comment type="caution">
    <text evidence="4">The sequence shown here is derived from an EMBL/GenBank/DDBJ whole genome shotgun (WGS) entry which is preliminary data.</text>
</comment>
<sequence length="215" mass="23480">MRNLVVKLRVFFVLTLLVCIPAHAADAIEHLAGQIVLDPSDDTEIVISNTGGTDTETEPVIADDGRKTLTGSRWSTAHLPYQAEVQAAAQVTQLEPALIHAVIATESGYNAKATSPKGAYGLMQVMPATAKTLTPTPVRAWSASQQILWGSRYLKQLMDLFEGDVVLALAAYNAGPQAVKSHQRTVPPYAETQQYVPKVLRYYQVFKSKLIQPLH</sequence>
<dbReference type="RefSeq" id="WP_379076997.1">
    <property type="nucleotide sequence ID" value="NZ_JBHTJW010000003.1"/>
</dbReference>
<protein>
    <submittedName>
        <fullName evidence="4">Lytic transglycosylase domain-containing protein</fullName>
    </submittedName>
</protein>
<gene>
    <name evidence="4" type="ORF">ACFQ1T_11810</name>
</gene>
<reference evidence="5" key="1">
    <citation type="journal article" date="2019" name="Int. J. Syst. Evol. Microbiol.">
        <title>The Global Catalogue of Microorganisms (GCM) 10K type strain sequencing project: providing services to taxonomists for standard genome sequencing and annotation.</title>
        <authorList>
            <consortium name="The Broad Institute Genomics Platform"/>
            <consortium name="The Broad Institute Genome Sequencing Center for Infectious Disease"/>
            <person name="Wu L."/>
            <person name="Ma J."/>
        </authorList>
    </citation>
    <scope>NUCLEOTIDE SEQUENCE [LARGE SCALE GENOMIC DNA]</scope>
    <source>
        <strain evidence="5">CCUG 59685</strain>
    </source>
</reference>
<dbReference type="PANTHER" id="PTHR37423">
    <property type="entry name" value="SOLUBLE LYTIC MUREIN TRANSGLYCOSYLASE-RELATED"/>
    <property type="match status" value="1"/>
</dbReference>
<evidence type="ECO:0000256" key="2">
    <source>
        <dbReference type="SAM" id="SignalP"/>
    </source>
</evidence>
<dbReference type="Proteomes" id="UP001597106">
    <property type="component" value="Unassembled WGS sequence"/>
</dbReference>
<evidence type="ECO:0000256" key="1">
    <source>
        <dbReference type="ARBA" id="ARBA00007734"/>
    </source>
</evidence>
<organism evidence="4 5">
    <name type="scientific">Methylophilus glucosoxydans</name>
    <dbReference type="NCBI Taxonomy" id="752553"/>
    <lineage>
        <taxon>Bacteria</taxon>
        <taxon>Pseudomonadati</taxon>
        <taxon>Pseudomonadota</taxon>
        <taxon>Betaproteobacteria</taxon>
        <taxon>Nitrosomonadales</taxon>
        <taxon>Methylophilaceae</taxon>
        <taxon>Methylophilus</taxon>
    </lineage>
</organism>
<name>A0ABW3GIX3_9PROT</name>
<dbReference type="Pfam" id="PF01464">
    <property type="entry name" value="SLT"/>
    <property type="match status" value="1"/>
</dbReference>
<dbReference type="InterPro" id="IPR008258">
    <property type="entry name" value="Transglycosylase_SLT_dom_1"/>
</dbReference>
<dbReference type="PANTHER" id="PTHR37423:SF2">
    <property type="entry name" value="MEMBRANE-BOUND LYTIC MUREIN TRANSGLYCOSYLASE C"/>
    <property type="match status" value="1"/>
</dbReference>
<accession>A0ABW3GIX3</accession>
<feature type="domain" description="Transglycosylase SLT" evidence="3">
    <location>
        <begin position="86"/>
        <end position="186"/>
    </location>
</feature>